<keyword evidence="3" id="KW-1185">Reference proteome</keyword>
<dbReference type="RefSeq" id="WP_306727399.1">
    <property type="nucleotide sequence ID" value="NZ_JAVDDT010000002.1"/>
</dbReference>
<gene>
    <name evidence="2" type="ORF">RBH19_03310</name>
</gene>
<feature type="compositionally biased region" description="Basic and acidic residues" evidence="1">
    <location>
        <begin position="1"/>
        <end position="10"/>
    </location>
</feature>
<evidence type="ECO:0000256" key="1">
    <source>
        <dbReference type="SAM" id="MobiDB-lite"/>
    </source>
</evidence>
<protein>
    <submittedName>
        <fullName evidence="2">Uncharacterized protein</fullName>
    </submittedName>
</protein>
<sequence length="75" mass="8799">MAGKKKSLEEHDFDDELDLDEAGDLEKLFAATEPANRPPAARNSQRKSQWRSVEEYMEARRLQDELKHYGFDEEE</sequence>
<feature type="compositionally biased region" description="Acidic residues" evidence="1">
    <location>
        <begin position="11"/>
        <end position="23"/>
    </location>
</feature>
<dbReference type="Proteomes" id="UP001239019">
    <property type="component" value="Unassembled WGS sequence"/>
</dbReference>
<organism evidence="2 3">
    <name type="scientific">Natronospira bacteriovora</name>
    <dbReference type="NCBI Taxonomy" id="3069753"/>
    <lineage>
        <taxon>Bacteria</taxon>
        <taxon>Pseudomonadati</taxon>
        <taxon>Pseudomonadota</taxon>
        <taxon>Gammaproteobacteria</taxon>
        <taxon>Natronospirales</taxon>
        <taxon>Natronospiraceae</taxon>
        <taxon>Natronospira</taxon>
    </lineage>
</organism>
<evidence type="ECO:0000313" key="3">
    <source>
        <dbReference type="Proteomes" id="UP001239019"/>
    </source>
</evidence>
<comment type="caution">
    <text evidence="2">The sequence shown here is derived from an EMBL/GenBank/DDBJ whole genome shotgun (WGS) entry which is preliminary data.</text>
</comment>
<name>A0ABU0W4G3_9GAMM</name>
<proteinExistence type="predicted"/>
<reference evidence="2 3" key="1">
    <citation type="submission" date="2023-08" db="EMBL/GenBank/DDBJ databases">
        <title>Whole-genome sequencing of halo(alkali)philic microorganisms from hypersaline lakes.</title>
        <authorList>
            <person name="Sorokin D.Y."/>
            <person name="Abbas B."/>
            <person name="Merkel A.Y."/>
        </authorList>
    </citation>
    <scope>NUCLEOTIDE SEQUENCE [LARGE SCALE GENOMIC DNA]</scope>
    <source>
        <strain evidence="2 3">AB-CW4</strain>
    </source>
</reference>
<dbReference type="EMBL" id="JAVDDT010000002">
    <property type="protein sequence ID" value="MDQ2068902.1"/>
    <property type="molecule type" value="Genomic_DNA"/>
</dbReference>
<evidence type="ECO:0000313" key="2">
    <source>
        <dbReference type="EMBL" id="MDQ2068902.1"/>
    </source>
</evidence>
<feature type="region of interest" description="Disordered" evidence="1">
    <location>
        <begin position="1"/>
        <end position="53"/>
    </location>
</feature>
<accession>A0ABU0W4G3</accession>